<name>A0A5C5P8B6_9PSED</name>
<dbReference type="Proteomes" id="UP000317267">
    <property type="component" value="Unassembled WGS sequence"/>
</dbReference>
<dbReference type="SUPFAM" id="SSF46894">
    <property type="entry name" value="C-terminal effector domain of the bipartite response regulators"/>
    <property type="match status" value="1"/>
</dbReference>
<gene>
    <name evidence="5" type="ORF">FIV39_24945</name>
</gene>
<sequence>MATSVPDGGYGMDAAPVLDAWHSATPGLVALLQCEGFARQLDEALWAMVNFDQSCVLFYPADGAPVLLHDNLQGICEPGAMHSYLNGTYLLDPVYTACAHGRATGLYRMSELAPDAFFEGDYFNSPDVHPCISMQSGTLAEEIVFISVLPGIGHLAYSLMRMNASVPFSPAQFKGLQQCRAMVDVLLQRHYQGVCAHIDDSASALKEHLNNAFSRFADDQLTPREQLIVSMILRGHSSLSISLHLGIAEGTVKNHRKHLYFKLGISSQSELFHLFVNFVLSQTANVPFANAGKVLELHEAAAV</sequence>
<keyword evidence="1" id="KW-0805">Transcription regulation</keyword>
<evidence type="ECO:0000256" key="3">
    <source>
        <dbReference type="ARBA" id="ARBA00023163"/>
    </source>
</evidence>
<evidence type="ECO:0000256" key="1">
    <source>
        <dbReference type="ARBA" id="ARBA00023015"/>
    </source>
</evidence>
<evidence type="ECO:0000313" key="5">
    <source>
        <dbReference type="EMBL" id="TWR61885.1"/>
    </source>
</evidence>
<comment type="caution">
    <text evidence="5">The sequence shown here is derived from an EMBL/GenBank/DDBJ whole genome shotgun (WGS) entry which is preliminary data.</text>
</comment>
<dbReference type="PROSITE" id="PS50043">
    <property type="entry name" value="HTH_LUXR_2"/>
    <property type="match status" value="1"/>
</dbReference>
<dbReference type="PRINTS" id="PR00038">
    <property type="entry name" value="HTHLUXR"/>
</dbReference>
<keyword evidence="2" id="KW-0238">DNA-binding</keyword>
<evidence type="ECO:0000259" key="4">
    <source>
        <dbReference type="PROSITE" id="PS50043"/>
    </source>
</evidence>
<dbReference type="PROSITE" id="PS00622">
    <property type="entry name" value="HTH_LUXR_1"/>
    <property type="match status" value="1"/>
</dbReference>
<accession>A0A5C5P8B6</accession>
<protein>
    <submittedName>
        <fullName evidence="5">Helix-turn-helix transcriptional regulator</fullName>
    </submittedName>
</protein>
<evidence type="ECO:0000313" key="6">
    <source>
        <dbReference type="Proteomes" id="UP000317267"/>
    </source>
</evidence>
<proteinExistence type="predicted"/>
<dbReference type="GO" id="GO:0006355">
    <property type="term" value="P:regulation of DNA-templated transcription"/>
    <property type="evidence" value="ECO:0007669"/>
    <property type="project" value="InterPro"/>
</dbReference>
<dbReference type="InterPro" id="IPR036388">
    <property type="entry name" value="WH-like_DNA-bd_sf"/>
</dbReference>
<dbReference type="InterPro" id="IPR000792">
    <property type="entry name" value="Tscrpt_reg_LuxR_C"/>
</dbReference>
<feature type="domain" description="HTH luxR-type" evidence="4">
    <location>
        <begin position="214"/>
        <end position="279"/>
    </location>
</feature>
<dbReference type="InterPro" id="IPR016032">
    <property type="entry name" value="Sig_transdc_resp-reg_C-effctor"/>
</dbReference>
<dbReference type="RefSeq" id="WP_090402285.1">
    <property type="nucleotide sequence ID" value="NZ_FNKM01000002.1"/>
</dbReference>
<keyword evidence="3" id="KW-0804">Transcription</keyword>
<dbReference type="PANTHER" id="PTHR44688">
    <property type="entry name" value="DNA-BINDING TRANSCRIPTIONAL ACTIVATOR DEVR_DOSR"/>
    <property type="match status" value="1"/>
</dbReference>
<dbReference type="EMBL" id="VFES01000018">
    <property type="protein sequence ID" value="TWR61885.1"/>
    <property type="molecule type" value="Genomic_DNA"/>
</dbReference>
<evidence type="ECO:0000256" key="2">
    <source>
        <dbReference type="ARBA" id="ARBA00023125"/>
    </source>
</evidence>
<reference evidence="5 6" key="1">
    <citation type="submission" date="2019-06" db="EMBL/GenBank/DDBJ databases">
        <title>Pseudomonas bimorpha sp. nov. isolated from bovine raw milk and skim milk concentrate.</title>
        <authorList>
            <person name="Hofmann K."/>
            <person name="Huptas C."/>
            <person name="Doll E."/>
            <person name="Scherer S."/>
            <person name="Wenning M."/>
        </authorList>
    </citation>
    <scope>NUCLEOTIDE SEQUENCE [LARGE SCALE GENOMIC DNA]</scope>
    <source>
        <strain evidence="5 6">DSM 17515</strain>
    </source>
</reference>
<dbReference type="Gene3D" id="1.10.10.10">
    <property type="entry name" value="Winged helix-like DNA-binding domain superfamily/Winged helix DNA-binding domain"/>
    <property type="match status" value="1"/>
</dbReference>
<dbReference type="PANTHER" id="PTHR44688:SF16">
    <property type="entry name" value="DNA-BINDING TRANSCRIPTIONAL ACTIVATOR DEVR_DOSR"/>
    <property type="match status" value="1"/>
</dbReference>
<dbReference type="SMART" id="SM00421">
    <property type="entry name" value="HTH_LUXR"/>
    <property type="match status" value="1"/>
</dbReference>
<dbReference type="AlphaFoldDB" id="A0A5C5P8B6"/>
<dbReference type="Pfam" id="PF00196">
    <property type="entry name" value="GerE"/>
    <property type="match status" value="1"/>
</dbReference>
<dbReference type="GO" id="GO:0003677">
    <property type="term" value="F:DNA binding"/>
    <property type="evidence" value="ECO:0007669"/>
    <property type="project" value="UniProtKB-KW"/>
</dbReference>
<organism evidence="5 6">
    <name type="scientific">Pseudomonas grimontii</name>
    <dbReference type="NCBI Taxonomy" id="129847"/>
    <lineage>
        <taxon>Bacteria</taxon>
        <taxon>Pseudomonadati</taxon>
        <taxon>Pseudomonadota</taxon>
        <taxon>Gammaproteobacteria</taxon>
        <taxon>Pseudomonadales</taxon>
        <taxon>Pseudomonadaceae</taxon>
        <taxon>Pseudomonas</taxon>
    </lineage>
</organism>
<dbReference type="OrthoDB" id="343383at2"/>
<dbReference type="CDD" id="cd06170">
    <property type="entry name" value="LuxR_C_like"/>
    <property type="match status" value="1"/>
</dbReference>